<evidence type="ECO:0000256" key="3">
    <source>
        <dbReference type="ARBA" id="ARBA00012239"/>
    </source>
</evidence>
<dbReference type="EC" id="2.8.1.7" evidence="3"/>
<dbReference type="RefSeq" id="WP_349227299.1">
    <property type="nucleotide sequence ID" value="NZ_JBBNOP010000004.1"/>
</dbReference>
<keyword evidence="7" id="KW-0808">Transferase</keyword>
<dbReference type="Gene3D" id="3.40.640.10">
    <property type="entry name" value="Type I PLP-dependent aspartate aminotransferase-like (Major domain)"/>
    <property type="match status" value="1"/>
</dbReference>
<dbReference type="InterPro" id="IPR015422">
    <property type="entry name" value="PyrdxlP-dep_Trfase_small"/>
</dbReference>
<feature type="domain" description="Aminotransferase class V" evidence="6">
    <location>
        <begin position="2"/>
        <end position="367"/>
    </location>
</feature>
<name>A0ABV1JBW2_9ACTN</name>
<dbReference type="Pfam" id="PF00266">
    <property type="entry name" value="Aminotran_5"/>
    <property type="match status" value="1"/>
</dbReference>
<dbReference type="SUPFAM" id="SSF53383">
    <property type="entry name" value="PLP-dependent transferases"/>
    <property type="match status" value="1"/>
</dbReference>
<dbReference type="PIRSF" id="PIRSF005572">
    <property type="entry name" value="NifS"/>
    <property type="match status" value="1"/>
</dbReference>
<evidence type="ECO:0000256" key="1">
    <source>
        <dbReference type="ARBA" id="ARBA00001933"/>
    </source>
</evidence>
<dbReference type="InterPro" id="IPR015421">
    <property type="entry name" value="PyrdxlP-dep_Trfase_major"/>
</dbReference>
<comment type="catalytic activity">
    <reaction evidence="5">
        <text>(sulfur carrier)-H + L-cysteine = (sulfur carrier)-SH + L-alanine</text>
        <dbReference type="Rhea" id="RHEA:43892"/>
        <dbReference type="Rhea" id="RHEA-COMP:14737"/>
        <dbReference type="Rhea" id="RHEA-COMP:14739"/>
        <dbReference type="ChEBI" id="CHEBI:29917"/>
        <dbReference type="ChEBI" id="CHEBI:35235"/>
        <dbReference type="ChEBI" id="CHEBI:57972"/>
        <dbReference type="ChEBI" id="CHEBI:64428"/>
        <dbReference type="EC" id="2.8.1.7"/>
    </reaction>
</comment>
<dbReference type="InterPro" id="IPR000192">
    <property type="entry name" value="Aminotrans_V_dom"/>
</dbReference>
<dbReference type="PANTHER" id="PTHR43586">
    <property type="entry name" value="CYSTEINE DESULFURASE"/>
    <property type="match status" value="1"/>
</dbReference>
<organism evidence="7 8">
    <name type="scientific">Raoultibacter massiliensis</name>
    <dbReference type="NCBI Taxonomy" id="1852371"/>
    <lineage>
        <taxon>Bacteria</taxon>
        <taxon>Bacillati</taxon>
        <taxon>Actinomycetota</taxon>
        <taxon>Coriobacteriia</taxon>
        <taxon>Eggerthellales</taxon>
        <taxon>Eggerthellaceae</taxon>
        <taxon>Raoultibacter</taxon>
    </lineage>
</organism>
<dbReference type="InterPro" id="IPR015424">
    <property type="entry name" value="PyrdxlP-dep_Trfase"/>
</dbReference>
<evidence type="ECO:0000256" key="4">
    <source>
        <dbReference type="ARBA" id="ARBA00022898"/>
    </source>
</evidence>
<evidence type="ECO:0000313" key="8">
    <source>
        <dbReference type="Proteomes" id="UP001487305"/>
    </source>
</evidence>
<keyword evidence="4" id="KW-0663">Pyridoxal phosphate</keyword>
<dbReference type="InterPro" id="IPR016454">
    <property type="entry name" value="Cysteine_dSase"/>
</dbReference>
<reference evidence="7 8" key="1">
    <citation type="submission" date="2024-04" db="EMBL/GenBank/DDBJ databases">
        <title>Human intestinal bacterial collection.</title>
        <authorList>
            <person name="Pauvert C."/>
            <person name="Hitch T.C.A."/>
            <person name="Clavel T."/>
        </authorList>
    </citation>
    <scope>NUCLEOTIDE SEQUENCE [LARGE SCALE GENOMIC DNA]</scope>
    <source>
        <strain evidence="7 8">CLA-KB-H42</strain>
    </source>
</reference>
<protein>
    <recommendedName>
        <fullName evidence="3">cysteine desulfurase</fullName>
        <ecNumber evidence="3">2.8.1.7</ecNumber>
    </recommendedName>
</protein>
<evidence type="ECO:0000259" key="6">
    <source>
        <dbReference type="Pfam" id="PF00266"/>
    </source>
</evidence>
<evidence type="ECO:0000313" key="7">
    <source>
        <dbReference type="EMBL" id="MEQ3362575.1"/>
    </source>
</evidence>
<gene>
    <name evidence="7" type="ORF">AAA083_06270</name>
</gene>
<dbReference type="PANTHER" id="PTHR43586:SF4">
    <property type="entry name" value="ISOPENICILLIN N EPIMERASE"/>
    <property type="match status" value="1"/>
</dbReference>
<evidence type="ECO:0000256" key="2">
    <source>
        <dbReference type="ARBA" id="ARBA00010447"/>
    </source>
</evidence>
<proteinExistence type="inferred from homology"/>
<evidence type="ECO:0000256" key="5">
    <source>
        <dbReference type="ARBA" id="ARBA00050776"/>
    </source>
</evidence>
<comment type="caution">
    <text evidence="7">The sequence shown here is derived from an EMBL/GenBank/DDBJ whole genome shotgun (WGS) entry which is preliminary data.</text>
</comment>
<sequence length="382" mass="39227">MIYFDNAATTMDKPDEVIEAMTAALRTFGGAGRGVHGASIAASEAVYAAREGIARLLGAQAASRIAFTANATAALNMAIAGLLPARGRAVTTAASHNSVLRPLYRMRDECGCSLAVAPVRADGSLDYPAFERMLEDGADVVVATHASNVTGDVYDVARMARTAHEAGAAFVLDAAQTAGVLPIDMGEIGADVVCFTGHKALYGPQGTGGLAVGGDIELPPLMVGGSGFRSFEERHPDAMPESLEAGTANAHGLAGLAAGIAYLDRIGLETVSRRIEGATSRFLEGVRGLPNVSVLGGSTRVRSGIVAIVIDGMDSALGAGRLWSEFGICVRAGAHCSPLMHEALGTKESGAVRFSFSHRTSEAEIDKGIAALAFVAEGGSRV</sequence>
<keyword evidence="7" id="KW-0032">Aminotransferase</keyword>
<keyword evidence="8" id="KW-1185">Reference proteome</keyword>
<dbReference type="Proteomes" id="UP001487305">
    <property type="component" value="Unassembled WGS sequence"/>
</dbReference>
<dbReference type="EMBL" id="JBBNOP010000004">
    <property type="protein sequence ID" value="MEQ3362575.1"/>
    <property type="molecule type" value="Genomic_DNA"/>
</dbReference>
<accession>A0ABV1JBW2</accession>
<comment type="similarity">
    <text evidence="2">Belongs to the class-V pyridoxal-phosphate-dependent aminotransferase family. Csd subfamily.</text>
</comment>
<comment type="cofactor">
    <cofactor evidence="1">
        <name>pyridoxal 5'-phosphate</name>
        <dbReference type="ChEBI" id="CHEBI:597326"/>
    </cofactor>
</comment>
<dbReference type="Gene3D" id="3.90.1150.10">
    <property type="entry name" value="Aspartate Aminotransferase, domain 1"/>
    <property type="match status" value="1"/>
</dbReference>
<dbReference type="GO" id="GO:0008483">
    <property type="term" value="F:transaminase activity"/>
    <property type="evidence" value="ECO:0007669"/>
    <property type="project" value="UniProtKB-KW"/>
</dbReference>